<dbReference type="AlphaFoldDB" id="A0A0A9D6I3"/>
<reference evidence="3" key="2">
    <citation type="journal article" date="2015" name="Data Brief">
        <title>Shoot transcriptome of the giant reed, Arundo donax.</title>
        <authorList>
            <person name="Barrero R.A."/>
            <person name="Guerrero F.D."/>
            <person name="Moolhuijzen P."/>
            <person name="Goolsby J.A."/>
            <person name="Tidwell J."/>
            <person name="Bellgard S.E."/>
            <person name="Bellgard M.I."/>
        </authorList>
    </citation>
    <scope>NUCLEOTIDE SEQUENCE</scope>
    <source>
        <tissue evidence="3">Shoot tissue taken approximately 20 cm above the soil surface</tissue>
    </source>
</reference>
<feature type="compositionally biased region" description="Basic residues" evidence="1">
    <location>
        <begin position="183"/>
        <end position="205"/>
    </location>
</feature>
<name>A0A0A9D6I3_ARUDO</name>
<evidence type="ECO:0000259" key="2">
    <source>
        <dbReference type="Pfam" id="PF07859"/>
    </source>
</evidence>
<dbReference type="GO" id="GO:0016787">
    <property type="term" value="F:hydrolase activity"/>
    <property type="evidence" value="ECO:0007669"/>
    <property type="project" value="InterPro"/>
</dbReference>
<feature type="compositionally biased region" description="Basic residues" evidence="1">
    <location>
        <begin position="218"/>
        <end position="230"/>
    </location>
</feature>
<protein>
    <recommendedName>
        <fullName evidence="2">Alpha/beta hydrolase fold-3 domain-containing protein</fullName>
    </recommendedName>
</protein>
<evidence type="ECO:0000313" key="3">
    <source>
        <dbReference type="EMBL" id="JAD84179.1"/>
    </source>
</evidence>
<dbReference type="InterPro" id="IPR029058">
    <property type="entry name" value="AB_hydrolase_fold"/>
</dbReference>
<dbReference type="EMBL" id="GBRH01213716">
    <property type="protein sequence ID" value="JAD84179.1"/>
    <property type="molecule type" value="Transcribed_RNA"/>
</dbReference>
<dbReference type="InterPro" id="IPR013094">
    <property type="entry name" value="AB_hydrolase_3"/>
</dbReference>
<sequence length="397" mass="43320">MPVLSRRVLCAALLVAPVAALLFRLPIHSLLKPHPAMEPDSELEFEMPGVLRMYKSGRVDRFEGTETVSPSPAGDPANGVASKDIVLDPTADISARLYLPPGLEPGKKLPVVIFFHGGAFLVHTAASPLYHIYAASLTAAAASVNYRLAPEHRLPAAYDDAFAAVKAVVAACRAGSDGGGRALARRARRRIPRRPGRRQRRRQHGAQRGDAAAEGSRHRGARRHGQRRRAPAPVLLVKRAAGRGAHRRRLPQHFRPDVGLHLRRKVRPGPPVRQPDGVAGGVEAARVPPRAGDHGGAVLVRGEGAGVRGGDQEVRVGGRARVLRDQGREARLLLAQARQRQRCQGARRRGRLRQALLRLICLFFRHLVSDSPTEIDAICDFHFLAIARFKGKWKSII</sequence>
<reference evidence="3" key="1">
    <citation type="submission" date="2014-09" db="EMBL/GenBank/DDBJ databases">
        <authorList>
            <person name="Magalhaes I.L.F."/>
            <person name="Oliveira U."/>
            <person name="Santos F.R."/>
            <person name="Vidigal T.H.D.A."/>
            <person name="Brescovit A.D."/>
            <person name="Santos A.J."/>
        </authorList>
    </citation>
    <scope>NUCLEOTIDE SEQUENCE</scope>
    <source>
        <tissue evidence="3">Shoot tissue taken approximately 20 cm above the soil surface</tissue>
    </source>
</reference>
<dbReference type="PANTHER" id="PTHR23024">
    <property type="entry name" value="ARYLACETAMIDE DEACETYLASE"/>
    <property type="match status" value="1"/>
</dbReference>
<dbReference type="SUPFAM" id="SSF53474">
    <property type="entry name" value="alpha/beta-Hydrolases"/>
    <property type="match status" value="1"/>
</dbReference>
<evidence type="ECO:0000256" key="1">
    <source>
        <dbReference type="SAM" id="MobiDB-lite"/>
    </source>
</evidence>
<feature type="region of interest" description="Disordered" evidence="1">
    <location>
        <begin position="176"/>
        <end position="230"/>
    </location>
</feature>
<dbReference type="Pfam" id="PF07859">
    <property type="entry name" value="Abhydrolase_3"/>
    <property type="match status" value="1"/>
</dbReference>
<organism evidence="3">
    <name type="scientific">Arundo donax</name>
    <name type="common">Giant reed</name>
    <name type="synonym">Donax arundinaceus</name>
    <dbReference type="NCBI Taxonomy" id="35708"/>
    <lineage>
        <taxon>Eukaryota</taxon>
        <taxon>Viridiplantae</taxon>
        <taxon>Streptophyta</taxon>
        <taxon>Embryophyta</taxon>
        <taxon>Tracheophyta</taxon>
        <taxon>Spermatophyta</taxon>
        <taxon>Magnoliopsida</taxon>
        <taxon>Liliopsida</taxon>
        <taxon>Poales</taxon>
        <taxon>Poaceae</taxon>
        <taxon>PACMAD clade</taxon>
        <taxon>Arundinoideae</taxon>
        <taxon>Arundineae</taxon>
        <taxon>Arundo</taxon>
    </lineage>
</organism>
<accession>A0A0A9D6I3</accession>
<proteinExistence type="predicted"/>
<dbReference type="Gene3D" id="3.40.50.1820">
    <property type="entry name" value="alpha/beta hydrolase"/>
    <property type="match status" value="1"/>
</dbReference>
<feature type="domain" description="Alpha/beta hydrolase fold-3" evidence="2">
    <location>
        <begin position="112"/>
        <end position="172"/>
    </location>
</feature>
<dbReference type="InterPro" id="IPR050466">
    <property type="entry name" value="Carboxylest/Gibb_receptor"/>
</dbReference>
<dbReference type="PANTHER" id="PTHR23024:SF674">
    <property type="entry name" value="OS09G0461900 PROTEIN"/>
    <property type="match status" value="1"/>
</dbReference>